<dbReference type="Proteomes" id="UP000253314">
    <property type="component" value="Unassembled WGS sequence"/>
</dbReference>
<dbReference type="PRINTS" id="PR01837">
    <property type="entry name" value="MGTCSAPBPROT"/>
</dbReference>
<accession>A0A366XTL0</accession>
<dbReference type="PANTHER" id="PTHR33778">
    <property type="entry name" value="PROTEIN MGTC"/>
    <property type="match status" value="1"/>
</dbReference>
<feature type="transmembrane region" description="Helical" evidence="7">
    <location>
        <begin position="125"/>
        <end position="143"/>
    </location>
</feature>
<keyword evidence="6 7" id="KW-0472">Membrane</keyword>
<evidence type="ECO:0000256" key="4">
    <source>
        <dbReference type="ARBA" id="ARBA00022692"/>
    </source>
</evidence>
<evidence type="ECO:0000256" key="5">
    <source>
        <dbReference type="ARBA" id="ARBA00022989"/>
    </source>
</evidence>
<evidence type="ECO:0000256" key="6">
    <source>
        <dbReference type="ARBA" id="ARBA00023136"/>
    </source>
</evidence>
<sequence length="226" mass="24915">MSLIVLAKLCIAGLLGMMIGIERELKHKPLGLKTCIVIAVSSCLLTIVSIESAETFAELSTNIRTDPMRLAAQIVSGIGFIGAGVILRRNNDAISGLTTAAIIWGASGLGIAAGAGFYYEAFTGAALILFSVNILPILIKWIGPKKLRQREMRAKLTLKKDSNLTEFMKTIYKQGIHIHHVRVKDLKDQNHQVELRIATFEKLYTTEVYEMIRTIEGVIYVEVESL</sequence>
<dbReference type="InterPro" id="IPR003416">
    <property type="entry name" value="MgtC/SapB/SrpB/YhiD_fam"/>
</dbReference>
<feature type="domain" description="MgtC/SapB/SrpB/YhiD N-terminal" evidence="8">
    <location>
        <begin position="9"/>
        <end position="137"/>
    </location>
</feature>
<evidence type="ECO:0000256" key="2">
    <source>
        <dbReference type="ARBA" id="ARBA00009298"/>
    </source>
</evidence>
<evidence type="ECO:0000256" key="3">
    <source>
        <dbReference type="ARBA" id="ARBA00022475"/>
    </source>
</evidence>
<feature type="transmembrane region" description="Helical" evidence="7">
    <location>
        <begin position="6"/>
        <end position="23"/>
    </location>
</feature>
<comment type="subcellular location">
    <subcellularLocation>
        <location evidence="1">Cell membrane</location>
        <topology evidence="1">Multi-pass membrane protein</topology>
    </subcellularLocation>
</comment>
<dbReference type="RefSeq" id="WP_113806444.1">
    <property type="nucleotide sequence ID" value="NZ_QOCW01000012.1"/>
</dbReference>
<evidence type="ECO:0000313" key="10">
    <source>
        <dbReference type="Proteomes" id="UP000253314"/>
    </source>
</evidence>
<dbReference type="GO" id="GO:0005886">
    <property type="term" value="C:plasma membrane"/>
    <property type="evidence" value="ECO:0007669"/>
    <property type="project" value="UniProtKB-SubCell"/>
</dbReference>
<feature type="transmembrane region" description="Helical" evidence="7">
    <location>
        <begin position="99"/>
        <end position="119"/>
    </location>
</feature>
<proteinExistence type="inferred from homology"/>
<evidence type="ECO:0000259" key="8">
    <source>
        <dbReference type="Pfam" id="PF02308"/>
    </source>
</evidence>
<evidence type="ECO:0000256" key="1">
    <source>
        <dbReference type="ARBA" id="ARBA00004651"/>
    </source>
</evidence>
<dbReference type="AlphaFoldDB" id="A0A366XTL0"/>
<reference evidence="9 10" key="1">
    <citation type="submission" date="2018-07" db="EMBL/GenBank/DDBJ databases">
        <title>Lottiidibacillus patelloidae gen. nov., sp. nov., isolated from the intestinal tract of a marine limpet and the reclassification of B. taeanensis BH030017T, B. algicola KMM 3737T and B. hwajinpoensis SW-72T as genus Lottiidibacillus.</title>
        <authorList>
            <person name="Liu R."/>
            <person name="Huang Z."/>
        </authorList>
    </citation>
    <scope>NUCLEOTIDE SEQUENCE [LARGE SCALE GENOMIC DNA]</scope>
    <source>
        <strain evidence="9 10">BH030017</strain>
    </source>
</reference>
<comment type="caution">
    <text evidence="9">The sequence shown here is derived from an EMBL/GenBank/DDBJ whole genome shotgun (WGS) entry which is preliminary data.</text>
</comment>
<dbReference type="PANTHER" id="PTHR33778:SF4">
    <property type="entry name" value="PROTEIN SAPB"/>
    <property type="match status" value="1"/>
</dbReference>
<feature type="transmembrane region" description="Helical" evidence="7">
    <location>
        <begin position="30"/>
        <end position="50"/>
    </location>
</feature>
<evidence type="ECO:0000256" key="7">
    <source>
        <dbReference type="SAM" id="Phobius"/>
    </source>
</evidence>
<dbReference type="OrthoDB" id="9811198at2"/>
<evidence type="ECO:0000313" key="9">
    <source>
        <dbReference type="EMBL" id="RBW69237.1"/>
    </source>
</evidence>
<protein>
    <submittedName>
        <fullName evidence="9">MgtC/SapB family protein</fullName>
    </submittedName>
</protein>
<keyword evidence="10" id="KW-1185">Reference proteome</keyword>
<comment type="similarity">
    <text evidence="2">Belongs to the MgtC/SapB family.</text>
</comment>
<gene>
    <name evidence="9" type="ORF">DS031_12725</name>
</gene>
<dbReference type="InterPro" id="IPR049177">
    <property type="entry name" value="MgtC_SapB_SrpB_YhiD_N"/>
</dbReference>
<keyword evidence="3" id="KW-1003">Cell membrane</keyword>
<organism evidence="9 10">
    <name type="scientific">Bacillus taeanensis</name>
    <dbReference type="NCBI Taxonomy" id="273032"/>
    <lineage>
        <taxon>Bacteria</taxon>
        <taxon>Bacillati</taxon>
        <taxon>Bacillota</taxon>
        <taxon>Bacilli</taxon>
        <taxon>Bacillales</taxon>
        <taxon>Bacillaceae</taxon>
        <taxon>Bacillus</taxon>
    </lineage>
</organism>
<keyword evidence="5 7" id="KW-1133">Transmembrane helix</keyword>
<dbReference type="Pfam" id="PF02308">
    <property type="entry name" value="MgtC"/>
    <property type="match status" value="1"/>
</dbReference>
<name>A0A366XTL0_9BACI</name>
<feature type="transmembrane region" description="Helical" evidence="7">
    <location>
        <begin position="70"/>
        <end position="87"/>
    </location>
</feature>
<keyword evidence="4 7" id="KW-0812">Transmembrane</keyword>
<dbReference type="EMBL" id="QOCW01000012">
    <property type="protein sequence ID" value="RBW69237.1"/>
    <property type="molecule type" value="Genomic_DNA"/>
</dbReference>